<dbReference type="CDD" id="cd03145">
    <property type="entry name" value="GAT1_cyanophycinase"/>
    <property type="match status" value="1"/>
</dbReference>
<accession>A0AA37Q8S2</accession>
<dbReference type="EC" id="3.4.15.6" evidence="4"/>
<evidence type="ECO:0000313" key="11">
    <source>
        <dbReference type="Proteomes" id="UP001161325"/>
    </source>
</evidence>
<dbReference type="SUPFAM" id="SSF52317">
    <property type="entry name" value="Class I glutamine amidotransferase-like"/>
    <property type="match status" value="1"/>
</dbReference>
<evidence type="ECO:0000256" key="6">
    <source>
        <dbReference type="ARBA" id="ARBA00022670"/>
    </source>
</evidence>
<dbReference type="GO" id="GO:0008236">
    <property type="term" value="F:serine-type peptidase activity"/>
    <property type="evidence" value="ECO:0007669"/>
    <property type="project" value="UniProtKB-KW"/>
</dbReference>
<evidence type="ECO:0000256" key="8">
    <source>
        <dbReference type="ARBA" id="ARBA00022825"/>
    </source>
</evidence>
<dbReference type="Gene3D" id="3.40.50.880">
    <property type="match status" value="1"/>
</dbReference>
<dbReference type="Proteomes" id="UP001161325">
    <property type="component" value="Unassembled WGS sequence"/>
</dbReference>
<evidence type="ECO:0000256" key="5">
    <source>
        <dbReference type="ARBA" id="ARBA00015719"/>
    </source>
</evidence>
<evidence type="ECO:0000256" key="3">
    <source>
        <dbReference type="ARBA" id="ARBA00006534"/>
    </source>
</evidence>
<evidence type="ECO:0000256" key="2">
    <source>
        <dbReference type="ARBA" id="ARBA00002039"/>
    </source>
</evidence>
<keyword evidence="8" id="KW-0720">Serine protease</keyword>
<sequence>MPAFPLPRRNPSGRLAGATLLALVVAGCATGHAGTARVSAAGAPAVQGRGTLFVVGGGPQPPALVQEFVTLAGGSGRARIVVFAMASAEGATSGEAKAADLRTLGARATNVWVTREQANTDSVAALLDGATGIWFGGGDQSRLTAALRGTKTEAAIRRRYEGGAVVGGTSAGAAVMSARMITGDERRPGGDRPVKDDGFMTIARDNIILDAGFGLLDDAVVDQHFLRRKRHNRLMSVVLERAPHLGVGIDESTALVIEPDGRWRVSGASAVVVYDARRAAVTPAGTTLGATGMTVHVLPAGSRFDPRTGSATLPSGVP</sequence>
<dbReference type="AlphaFoldDB" id="A0AA37Q8S2"/>
<dbReference type="GO" id="GO:0006508">
    <property type="term" value="P:proteolysis"/>
    <property type="evidence" value="ECO:0007669"/>
    <property type="project" value="UniProtKB-KW"/>
</dbReference>
<dbReference type="InterPro" id="IPR011811">
    <property type="entry name" value="Peptidase_S51_cyanophycinase"/>
</dbReference>
<feature type="chain" id="PRO_5041273657" description="Cyanophycinase" evidence="9">
    <location>
        <begin position="34"/>
        <end position="318"/>
    </location>
</feature>
<dbReference type="RefSeq" id="WP_284349580.1">
    <property type="nucleotide sequence ID" value="NZ_BRXS01000002.1"/>
</dbReference>
<dbReference type="EMBL" id="BRXS01000002">
    <property type="protein sequence ID" value="GLC25141.1"/>
    <property type="molecule type" value="Genomic_DNA"/>
</dbReference>
<gene>
    <name evidence="10" type="ORF">rosag_16540</name>
</gene>
<dbReference type="PANTHER" id="PTHR36175">
    <property type="entry name" value="CYANOPHYCINASE"/>
    <property type="match status" value="1"/>
</dbReference>
<evidence type="ECO:0000313" key="10">
    <source>
        <dbReference type="EMBL" id="GLC25141.1"/>
    </source>
</evidence>
<comment type="caution">
    <text evidence="10">The sequence shown here is derived from an EMBL/GenBank/DDBJ whole genome shotgun (WGS) entry which is preliminary data.</text>
</comment>
<dbReference type="NCBIfam" id="TIGR02069">
    <property type="entry name" value="cyanophycinase"/>
    <property type="match status" value="1"/>
</dbReference>
<keyword evidence="9" id="KW-0732">Signal</keyword>
<comment type="catalytic activity">
    <reaction evidence="1">
        <text>[L-4-(L-arginin-2-N-yl)aspartate](n) + H2O = [L-4-(L-arginin-2-N-yl)aspartate](n-1) + L-4-(L-arginin-2-N-yl)aspartate</text>
        <dbReference type="Rhea" id="RHEA:12845"/>
        <dbReference type="Rhea" id="RHEA-COMP:13728"/>
        <dbReference type="Rhea" id="RHEA-COMP:13734"/>
        <dbReference type="ChEBI" id="CHEBI:15377"/>
        <dbReference type="ChEBI" id="CHEBI:137986"/>
        <dbReference type="ChEBI" id="CHEBI:137991"/>
        <dbReference type="EC" id="3.4.15.6"/>
    </reaction>
</comment>
<dbReference type="InterPro" id="IPR005320">
    <property type="entry name" value="Peptidase_S51"/>
</dbReference>
<feature type="signal peptide" evidence="9">
    <location>
        <begin position="1"/>
        <end position="33"/>
    </location>
</feature>
<dbReference type="Pfam" id="PF03575">
    <property type="entry name" value="Peptidase_S51"/>
    <property type="match status" value="1"/>
</dbReference>
<evidence type="ECO:0000256" key="4">
    <source>
        <dbReference type="ARBA" id="ARBA00013115"/>
    </source>
</evidence>
<keyword evidence="7" id="KW-0378">Hydrolase</keyword>
<protein>
    <recommendedName>
        <fullName evidence="5">Cyanophycinase</fullName>
        <ecNumber evidence="4">3.4.15.6</ecNumber>
    </recommendedName>
</protein>
<evidence type="ECO:0000256" key="1">
    <source>
        <dbReference type="ARBA" id="ARBA00001092"/>
    </source>
</evidence>
<organism evidence="10 11">
    <name type="scientific">Roseisolibacter agri</name>
    <dbReference type="NCBI Taxonomy" id="2014610"/>
    <lineage>
        <taxon>Bacteria</taxon>
        <taxon>Pseudomonadati</taxon>
        <taxon>Gemmatimonadota</taxon>
        <taxon>Gemmatimonadia</taxon>
        <taxon>Gemmatimonadales</taxon>
        <taxon>Gemmatimonadaceae</taxon>
        <taxon>Roseisolibacter</taxon>
    </lineage>
</organism>
<comment type="function">
    <text evidence="2">Exopeptidase that catalyzes the hydrolytic cleavage of multi-L-arginyl-poly-L-aspartic acid (cyanophycin; a water-insoluble reserve polymer) into aspartate-arginine dipeptides.</text>
</comment>
<proteinExistence type="inferred from homology"/>
<comment type="similarity">
    <text evidence="3">Belongs to the peptidase S51 family.</text>
</comment>
<keyword evidence="11" id="KW-1185">Reference proteome</keyword>
<evidence type="ECO:0000256" key="7">
    <source>
        <dbReference type="ARBA" id="ARBA00022801"/>
    </source>
</evidence>
<keyword evidence="6" id="KW-0645">Protease</keyword>
<dbReference type="PANTHER" id="PTHR36175:SF1">
    <property type="entry name" value="CYANOPHYCINASE"/>
    <property type="match status" value="1"/>
</dbReference>
<evidence type="ECO:0000256" key="9">
    <source>
        <dbReference type="SAM" id="SignalP"/>
    </source>
</evidence>
<name>A0AA37Q8S2_9BACT</name>
<dbReference type="InterPro" id="IPR029062">
    <property type="entry name" value="Class_I_gatase-like"/>
</dbReference>
<dbReference type="GO" id="GO:0008241">
    <property type="term" value="F:peptidyl-dipeptidase activity"/>
    <property type="evidence" value="ECO:0007669"/>
    <property type="project" value="UniProtKB-EC"/>
</dbReference>
<reference evidence="10" key="1">
    <citation type="submission" date="2022-08" db="EMBL/GenBank/DDBJ databases">
        <title>Draft genome sequencing of Roseisolibacter agri AW1220.</title>
        <authorList>
            <person name="Tobiishi Y."/>
            <person name="Tonouchi A."/>
        </authorList>
    </citation>
    <scope>NUCLEOTIDE SEQUENCE</scope>
    <source>
        <strain evidence="10">AW1220</strain>
    </source>
</reference>